<sequence>MTSVYTPYVPDNAKVTATEIARLAGVGRAAVSNWRKRHTDFPEPVGGTASSPEFDLTQVEEWLRDQGKLPEVSVEDRAWARLAATGSDIAANLGAVGELLLAHQRGEKHGNQLLVLPEIADLLHGRRAEVVFEELWRRFAQTQAWRVGLTPEALSDLMVGLADPKGGTLFDPACGAGSILRAAVRSGSTVVHGQEIDAGLAHLAEMWVGLGGVRGEVRAGDSLRADSFPELRVDAVVSNLPFGDTNWGHDELGYDPRWEYGAPPRTEPELAWVQHALAHLRPGGSAVVLMPPSAASRRAGRRIRSELLRRGALRAVISLPAKAAAPHSIPLHLWVLRRPEGQAPAAAAALLVDAGDGEAYERIVATYRAFERAEPVDEPGFARAVPVIELLDQDVDLTPARRQPAASAVADAADFAGARASMLTLLARAAEVVPDLAVADDPVAPPTVSVSDLAKSGALRILGPVRPTGGEATPIALEPGDVLVPTVARHLTARVVGEAGGELGVNLLLLRTDPDALDPWFLAGQIGSVANERQAASASGAYRFDVRRAQIPRRPLDQQQRLGEAFRRLAVFEEVVRQTTTAGTDLVRTVREGLAGGALHPAP</sequence>
<accession>A0A239LEL1</accession>
<feature type="domain" description="DNA methylase adenine-specific" evidence="1">
    <location>
        <begin position="131"/>
        <end position="400"/>
    </location>
</feature>
<reference evidence="2 3" key="1">
    <citation type="submission" date="2017-06" db="EMBL/GenBank/DDBJ databases">
        <authorList>
            <person name="Kim H.J."/>
            <person name="Triplett B.A."/>
        </authorList>
    </citation>
    <scope>NUCLEOTIDE SEQUENCE [LARGE SCALE GENOMIC DNA]</scope>
    <source>
        <strain evidence="2 3">CGMCC 4.5593</strain>
    </source>
</reference>
<protein>
    <submittedName>
        <fullName evidence="2">N-6 DNA Methylase</fullName>
    </submittedName>
</protein>
<dbReference type="Pfam" id="PF02384">
    <property type="entry name" value="N6_Mtase"/>
    <property type="match status" value="1"/>
</dbReference>
<evidence type="ECO:0000313" key="2">
    <source>
        <dbReference type="EMBL" id="SNT28372.1"/>
    </source>
</evidence>
<dbReference type="EMBL" id="FZPH01000004">
    <property type="protein sequence ID" value="SNT28372.1"/>
    <property type="molecule type" value="Genomic_DNA"/>
</dbReference>
<evidence type="ECO:0000313" key="3">
    <source>
        <dbReference type="Proteomes" id="UP000198362"/>
    </source>
</evidence>
<dbReference type="GO" id="GO:0008170">
    <property type="term" value="F:N-methyltransferase activity"/>
    <property type="evidence" value="ECO:0007669"/>
    <property type="project" value="InterPro"/>
</dbReference>
<gene>
    <name evidence="2" type="ORF">SAMN05421812_104230</name>
</gene>
<evidence type="ECO:0000259" key="1">
    <source>
        <dbReference type="Pfam" id="PF02384"/>
    </source>
</evidence>
<keyword evidence="3" id="KW-1185">Reference proteome</keyword>
<keyword evidence="2" id="KW-0808">Transferase</keyword>
<name>A0A239LEL1_9ACTN</name>
<dbReference type="CDD" id="cd02440">
    <property type="entry name" value="AdoMet_MTases"/>
    <property type="match status" value="1"/>
</dbReference>
<dbReference type="Gene3D" id="3.40.50.150">
    <property type="entry name" value="Vaccinia Virus protein VP39"/>
    <property type="match status" value="1"/>
</dbReference>
<organism evidence="2 3">
    <name type="scientific">Asanoa hainanensis</name>
    <dbReference type="NCBI Taxonomy" id="560556"/>
    <lineage>
        <taxon>Bacteria</taxon>
        <taxon>Bacillati</taxon>
        <taxon>Actinomycetota</taxon>
        <taxon>Actinomycetes</taxon>
        <taxon>Micromonosporales</taxon>
        <taxon>Micromonosporaceae</taxon>
        <taxon>Asanoa</taxon>
    </lineage>
</organism>
<dbReference type="PANTHER" id="PTHR42998:SF1">
    <property type="entry name" value="TYPE I RESTRICTION ENZYME HINDI METHYLASE SUBUNIT"/>
    <property type="match status" value="1"/>
</dbReference>
<dbReference type="AlphaFoldDB" id="A0A239LEL1"/>
<dbReference type="InterPro" id="IPR029063">
    <property type="entry name" value="SAM-dependent_MTases_sf"/>
</dbReference>
<dbReference type="InterPro" id="IPR052916">
    <property type="entry name" value="Type-I_RE_MTase_Subunit"/>
</dbReference>
<proteinExistence type="predicted"/>
<dbReference type="PANTHER" id="PTHR42998">
    <property type="entry name" value="TYPE I RESTRICTION ENZYME HINDVIIP M PROTEIN-RELATED"/>
    <property type="match status" value="1"/>
</dbReference>
<dbReference type="Gene3D" id="1.10.10.10">
    <property type="entry name" value="Winged helix-like DNA-binding domain superfamily/Winged helix DNA-binding domain"/>
    <property type="match status" value="1"/>
</dbReference>
<dbReference type="InterPro" id="IPR036388">
    <property type="entry name" value="WH-like_DNA-bd_sf"/>
</dbReference>
<dbReference type="GO" id="GO:0003677">
    <property type="term" value="F:DNA binding"/>
    <property type="evidence" value="ECO:0007669"/>
    <property type="project" value="InterPro"/>
</dbReference>
<dbReference type="Proteomes" id="UP000198362">
    <property type="component" value="Unassembled WGS sequence"/>
</dbReference>
<keyword evidence="2" id="KW-0489">Methyltransferase</keyword>
<dbReference type="InterPro" id="IPR003356">
    <property type="entry name" value="DNA_methylase_A-5"/>
</dbReference>
<dbReference type="PRINTS" id="PR00507">
    <property type="entry name" value="N12N6MTFRASE"/>
</dbReference>
<dbReference type="SUPFAM" id="SSF53335">
    <property type="entry name" value="S-adenosyl-L-methionine-dependent methyltransferases"/>
    <property type="match status" value="1"/>
</dbReference>
<dbReference type="GO" id="GO:0032259">
    <property type="term" value="P:methylation"/>
    <property type="evidence" value="ECO:0007669"/>
    <property type="project" value="UniProtKB-KW"/>
</dbReference>